<feature type="region of interest" description="Disordered" evidence="1">
    <location>
        <begin position="67"/>
        <end position="136"/>
    </location>
</feature>
<dbReference type="EnsemblProtists" id="PYU1_T000269">
    <property type="protein sequence ID" value="PYU1_T000269"/>
    <property type="gene ID" value="PYU1_G000269"/>
</dbReference>
<keyword evidence="3" id="KW-1185">Reference proteome</keyword>
<name>K3W5M8_GLOUD</name>
<feature type="compositionally biased region" description="Low complexity" evidence="1">
    <location>
        <begin position="95"/>
        <end position="107"/>
    </location>
</feature>
<reference evidence="3" key="2">
    <citation type="submission" date="2010-04" db="EMBL/GenBank/DDBJ databases">
        <authorList>
            <person name="Buell R."/>
            <person name="Hamilton J."/>
            <person name="Hostetler J."/>
        </authorList>
    </citation>
    <scope>NUCLEOTIDE SEQUENCE [LARGE SCALE GENOMIC DNA]</scope>
    <source>
        <strain evidence="3">DAOM:BR144</strain>
    </source>
</reference>
<reference evidence="2" key="3">
    <citation type="submission" date="2015-02" db="UniProtKB">
        <authorList>
            <consortium name="EnsemblProtists"/>
        </authorList>
    </citation>
    <scope>IDENTIFICATION</scope>
    <source>
        <strain evidence="2">DAOM BR144</strain>
    </source>
</reference>
<dbReference type="eggNOG" id="ENOG502STPV">
    <property type="taxonomic scope" value="Eukaryota"/>
</dbReference>
<dbReference type="Proteomes" id="UP000019132">
    <property type="component" value="Unassembled WGS sequence"/>
</dbReference>
<evidence type="ECO:0000313" key="3">
    <source>
        <dbReference type="Proteomes" id="UP000019132"/>
    </source>
</evidence>
<dbReference type="VEuPathDB" id="FungiDB:PYU1_G000269"/>
<dbReference type="EMBL" id="GL376636">
    <property type="status" value="NOT_ANNOTATED_CDS"/>
    <property type="molecule type" value="Genomic_DNA"/>
</dbReference>
<organism evidence="2 3">
    <name type="scientific">Globisporangium ultimum (strain ATCC 200006 / CBS 805.95 / DAOM BR144)</name>
    <name type="common">Pythium ultimum</name>
    <dbReference type="NCBI Taxonomy" id="431595"/>
    <lineage>
        <taxon>Eukaryota</taxon>
        <taxon>Sar</taxon>
        <taxon>Stramenopiles</taxon>
        <taxon>Oomycota</taxon>
        <taxon>Peronosporomycetes</taxon>
        <taxon>Pythiales</taxon>
        <taxon>Pythiaceae</taxon>
        <taxon>Globisporangium</taxon>
    </lineage>
</organism>
<accession>K3W5M8</accession>
<feature type="compositionally biased region" description="Basic and acidic residues" evidence="1">
    <location>
        <begin position="124"/>
        <end position="133"/>
    </location>
</feature>
<dbReference type="HOGENOM" id="CLU_1819676_0_0_1"/>
<evidence type="ECO:0000256" key="1">
    <source>
        <dbReference type="SAM" id="MobiDB-lite"/>
    </source>
</evidence>
<evidence type="ECO:0000313" key="2">
    <source>
        <dbReference type="EnsemblProtists" id="PYU1_T000269"/>
    </source>
</evidence>
<reference evidence="3" key="1">
    <citation type="journal article" date="2010" name="Genome Biol.">
        <title>Genome sequence of the necrotrophic plant pathogen Pythium ultimum reveals original pathogenicity mechanisms and effector repertoire.</title>
        <authorList>
            <person name="Levesque C.A."/>
            <person name="Brouwer H."/>
            <person name="Cano L."/>
            <person name="Hamilton J.P."/>
            <person name="Holt C."/>
            <person name="Huitema E."/>
            <person name="Raffaele S."/>
            <person name="Robideau G.P."/>
            <person name="Thines M."/>
            <person name="Win J."/>
            <person name="Zerillo M.M."/>
            <person name="Beakes G.W."/>
            <person name="Boore J.L."/>
            <person name="Busam D."/>
            <person name="Dumas B."/>
            <person name="Ferriera S."/>
            <person name="Fuerstenberg S.I."/>
            <person name="Gachon C.M."/>
            <person name="Gaulin E."/>
            <person name="Govers F."/>
            <person name="Grenville-Briggs L."/>
            <person name="Horner N."/>
            <person name="Hostetler J."/>
            <person name="Jiang R.H."/>
            <person name="Johnson J."/>
            <person name="Krajaejun T."/>
            <person name="Lin H."/>
            <person name="Meijer H.J."/>
            <person name="Moore B."/>
            <person name="Morris P."/>
            <person name="Phuntmart V."/>
            <person name="Puiu D."/>
            <person name="Shetty J."/>
            <person name="Stajich J.E."/>
            <person name="Tripathy S."/>
            <person name="Wawra S."/>
            <person name="van West P."/>
            <person name="Whitty B.R."/>
            <person name="Coutinho P.M."/>
            <person name="Henrissat B."/>
            <person name="Martin F."/>
            <person name="Thomas P.D."/>
            <person name="Tyler B.M."/>
            <person name="De Vries R.P."/>
            <person name="Kamoun S."/>
            <person name="Yandell M."/>
            <person name="Tisserat N."/>
            <person name="Buell C.R."/>
        </authorList>
    </citation>
    <scope>NUCLEOTIDE SEQUENCE</scope>
    <source>
        <strain evidence="3">DAOM:BR144</strain>
    </source>
</reference>
<dbReference type="AlphaFoldDB" id="K3W5M8"/>
<proteinExistence type="predicted"/>
<sequence>MTRSTKAATSDPAETLAKEKEFCRYPNKRCYSKRALKENGELHKFCEWHRNCANEYQRRLEQRRREKRLNIAPPEKMKPNMCLSGIQGVGPGLPSTASSARMRAASTGPPPTPLVAGRNSQKVSRGDEYEPFRDPVPLQTEDLHYLSLCFLDEPPAS</sequence>
<dbReference type="InParanoid" id="K3W5M8"/>
<protein>
    <submittedName>
        <fullName evidence="2">Uncharacterized protein</fullName>
    </submittedName>
</protein>